<gene>
    <name evidence="1" type="ORF">RIF23_11105</name>
</gene>
<comment type="caution">
    <text evidence="1">The sequence shown here is derived from an EMBL/GenBank/DDBJ whole genome shotgun (WGS) entry which is preliminary data.</text>
</comment>
<protein>
    <submittedName>
        <fullName evidence="1">DUF2203 domain-containing protein</fullName>
    </submittedName>
</protein>
<dbReference type="Pfam" id="PF09969">
    <property type="entry name" value="DUF2203"/>
    <property type="match status" value="1"/>
</dbReference>
<dbReference type="InterPro" id="IPR018699">
    <property type="entry name" value="DUF2203"/>
</dbReference>
<proteinExistence type="predicted"/>
<accession>A0ABU2H7M9</accession>
<dbReference type="RefSeq" id="WP_310912406.1">
    <property type="nucleotide sequence ID" value="NZ_JAVLVT010000005.1"/>
</dbReference>
<sequence>MGPSEDPAPPPWPSSTGQFRIFTVAEARALMPDVRERAAELVATRADVAELALALDRGTETALGGLAEHKALTARVSEIQSWFLETGLEVKGIAPLLLDFPAVLDGVSVRLCWLEGEQELAWYHRTDLGFAGRRPLPHEPK</sequence>
<name>A0ABU2H7M9_9ACTN</name>
<evidence type="ECO:0000313" key="1">
    <source>
        <dbReference type="EMBL" id="MDS1270849.1"/>
    </source>
</evidence>
<organism evidence="1 2">
    <name type="scientific">Lipingzhangella rawalii</name>
    <dbReference type="NCBI Taxonomy" id="2055835"/>
    <lineage>
        <taxon>Bacteria</taxon>
        <taxon>Bacillati</taxon>
        <taxon>Actinomycetota</taxon>
        <taxon>Actinomycetes</taxon>
        <taxon>Streptosporangiales</taxon>
        <taxon>Nocardiopsidaceae</taxon>
        <taxon>Lipingzhangella</taxon>
    </lineage>
</organism>
<evidence type="ECO:0000313" key="2">
    <source>
        <dbReference type="Proteomes" id="UP001250214"/>
    </source>
</evidence>
<keyword evidence="2" id="KW-1185">Reference proteome</keyword>
<dbReference type="Proteomes" id="UP001250214">
    <property type="component" value="Unassembled WGS sequence"/>
</dbReference>
<dbReference type="PIRSF" id="PIRSF016498">
    <property type="entry name" value="UCP016498"/>
    <property type="match status" value="1"/>
</dbReference>
<dbReference type="EMBL" id="JAVLVT010000005">
    <property type="protein sequence ID" value="MDS1270849.1"/>
    <property type="molecule type" value="Genomic_DNA"/>
</dbReference>
<reference evidence="2" key="1">
    <citation type="submission" date="2023-07" db="EMBL/GenBank/DDBJ databases">
        <title>Novel species in the genus Lipingzhangella isolated from Sambhar Salt Lake.</title>
        <authorList>
            <person name="Jiya N."/>
            <person name="Kajale S."/>
            <person name="Sharma A."/>
        </authorList>
    </citation>
    <scope>NUCLEOTIDE SEQUENCE [LARGE SCALE GENOMIC DNA]</scope>
    <source>
        <strain evidence="2">LS1_29</strain>
    </source>
</reference>